<gene>
    <name evidence="1" type="ORF">PG994_008680</name>
</gene>
<dbReference type="GeneID" id="92093152"/>
<reference evidence="1 2" key="1">
    <citation type="submission" date="2023-01" db="EMBL/GenBank/DDBJ databases">
        <title>Analysis of 21 Apiospora genomes using comparative genomics revels a genus with tremendous synthesis potential of carbohydrate active enzymes and secondary metabolites.</title>
        <authorList>
            <person name="Sorensen T."/>
        </authorList>
    </citation>
    <scope>NUCLEOTIDE SEQUENCE [LARGE SCALE GENOMIC DNA]</scope>
    <source>
        <strain evidence="1 2">CBS 135458</strain>
    </source>
</reference>
<dbReference type="Proteomes" id="UP001480595">
    <property type="component" value="Unassembled WGS sequence"/>
</dbReference>
<proteinExistence type="predicted"/>
<dbReference type="EMBL" id="JAQQWL010000009">
    <property type="protein sequence ID" value="KAK8058232.1"/>
    <property type="molecule type" value="Genomic_DNA"/>
</dbReference>
<accession>A0ABR1UH56</accession>
<protein>
    <submittedName>
        <fullName evidence="1">Uncharacterized protein</fullName>
    </submittedName>
</protein>
<organism evidence="1 2">
    <name type="scientific">Apiospora phragmitis</name>
    <dbReference type="NCBI Taxonomy" id="2905665"/>
    <lineage>
        <taxon>Eukaryota</taxon>
        <taxon>Fungi</taxon>
        <taxon>Dikarya</taxon>
        <taxon>Ascomycota</taxon>
        <taxon>Pezizomycotina</taxon>
        <taxon>Sordariomycetes</taxon>
        <taxon>Xylariomycetidae</taxon>
        <taxon>Amphisphaeriales</taxon>
        <taxon>Apiosporaceae</taxon>
        <taxon>Apiospora</taxon>
    </lineage>
</organism>
<dbReference type="RefSeq" id="XP_066713678.1">
    <property type="nucleotide sequence ID" value="XM_066860089.1"/>
</dbReference>
<keyword evidence="2" id="KW-1185">Reference proteome</keyword>
<name>A0ABR1UH56_9PEZI</name>
<sequence length="130" mass="14336">MQAPATAPWGLSISDADFEKLKADFEPESWDDKWRVSATDPSQSDNISSTLLEPDGQGFLRIACGTDSSGVKIEAITWEQDKNGIRISEDQAKAEVMCMTRRRLGCVFDAFLEDDHSTLFIYLAAQIGAS</sequence>
<comment type="caution">
    <text evidence="1">The sequence shown here is derived from an EMBL/GenBank/DDBJ whole genome shotgun (WGS) entry which is preliminary data.</text>
</comment>
<evidence type="ECO:0000313" key="2">
    <source>
        <dbReference type="Proteomes" id="UP001480595"/>
    </source>
</evidence>
<evidence type="ECO:0000313" key="1">
    <source>
        <dbReference type="EMBL" id="KAK8058232.1"/>
    </source>
</evidence>